<keyword evidence="3" id="KW-1185">Reference proteome</keyword>
<evidence type="ECO:0000313" key="3">
    <source>
        <dbReference type="Proteomes" id="UP001500037"/>
    </source>
</evidence>
<dbReference type="Proteomes" id="UP001500037">
    <property type="component" value="Unassembled WGS sequence"/>
</dbReference>
<evidence type="ECO:0000259" key="1">
    <source>
        <dbReference type="Pfam" id="PF13302"/>
    </source>
</evidence>
<accession>A0ABN1X3E6</accession>
<dbReference type="Pfam" id="PF13302">
    <property type="entry name" value="Acetyltransf_3"/>
    <property type="match status" value="1"/>
</dbReference>
<dbReference type="InterPro" id="IPR051908">
    <property type="entry name" value="Ribosomal_N-acetyltransferase"/>
</dbReference>
<reference evidence="2 3" key="1">
    <citation type="journal article" date="2019" name="Int. J. Syst. Evol. Microbiol.">
        <title>The Global Catalogue of Microorganisms (GCM) 10K type strain sequencing project: providing services to taxonomists for standard genome sequencing and annotation.</title>
        <authorList>
            <consortium name="The Broad Institute Genomics Platform"/>
            <consortium name="The Broad Institute Genome Sequencing Center for Infectious Disease"/>
            <person name="Wu L."/>
            <person name="Ma J."/>
        </authorList>
    </citation>
    <scope>NUCLEOTIDE SEQUENCE [LARGE SCALE GENOMIC DNA]</scope>
    <source>
        <strain evidence="2 3">JCM 13004</strain>
    </source>
</reference>
<dbReference type="PANTHER" id="PTHR43441:SF10">
    <property type="entry name" value="ACETYLTRANSFERASE"/>
    <property type="match status" value="1"/>
</dbReference>
<proteinExistence type="predicted"/>
<dbReference type="PANTHER" id="PTHR43441">
    <property type="entry name" value="RIBOSOMAL-PROTEIN-SERINE ACETYLTRANSFERASE"/>
    <property type="match status" value="1"/>
</dbReference>
<dbReference type="InterPro" id="IPR016181">
    <property type="entry name" value="Acyl_CoA_acyltransferase"/>
</dbReference>
<sequence length="98" mass="10682">MSSQINLVEGNAELLYWLLPSARGTGIVVEAVRRLSEWGLEGLGLHRMSLCHSVANPASCRVAEKAGYLLEGTMRSAVLHADGWHDVHLHALVQGDPR</sequence>
<gene>
    <name evidence="2" type="ORF">GCM10009665_72490</name>
</gene>
<dbReference type="Gene3D" id="3.40.630.30">
    <property type="match status" value="1"/>
</dbReference>
<protein>
    <recommendedName>
        <fullName evidence="1">N-acetyltransferase domain-containing protein</fullName>
    </recommendedName>
</protein>
<dbReference type="EMBL" id="BAAALF010000249">
    <property type="protein sequence ID" value="GAA1274526.1"/>
    <property type="molecule type" value="Genomic_DNA"/>
</dbReference>
<dbReference type="SUPFAM" id="SSF55729">
    <property type="entry name" value="Acyl-CoA N-acyltransferases (Nat)"/>
    <property type="match status" value="1"/>
</dbReference>
<name>A0ABN1X3E6_9ACTN</name>
<organism evidence="2 3">
    <name type="scientific">Kitasatospora nipponensis</name>
    <dbReference type="NCBI Taxonomy" id="258049"/>
    <lineage>
        <taxon>Bacteria</taxon>
        <taxon>Bacillati</taxon>
        <taxon>Actinomycetota</taxon>
        <taxon>Actinomycetes</taxon>
        <taxon>Kitasatosporales</taxon>
        <taxon>Streptomycetaceae</taxon>
        <taxon>Kitasatospora</taxon>
    </lineage>
</organism>
<feature type="domain" description="N-acetyltransferase" evidence="1">
    <location>
        <begin position="9"/>
        <end position="68"/>
    </location>
</feature>
<dbReference type="InterPro" id="IPR000182">
    <property type="entry name" value="GNAT_dom"/>
</dbReference>
<evidence type="ECO:0000313" key="2">
    <source>
        <dbReference type="EMBL" id="GAA1274526.1"/>
    </source>
</evidence>
<comment type="caution">
    <text evidence="2">The sequence shown here is derived from an EMBL/GenBank/DDBJ whole genome shotgun (WGS) entry which is preliminary data.</text>
</comment>